<evidence type="ECO:0000313" key="2">
    <source>
        <dbReference type="Proteomes" id="UP000546917"/>
    </source>
</evidence>
<sequence>MENIINATGSDVIELWIYRNGKIIKKYFNNRTWIFVSGDLYYLTMLEKSLDATNYIYRYATMNDIYGLQKGIQIYLSPSKSSDMASRIEESFGSRLKIYNADINNI</sequence>
<dbReference type="EMBL" id="JABGBP010000258">
    <property type="protein sequence ID" value="NOL60601.1"/>
    <property type="molecule type" value="Genomic_DNA"/>
</dbReference>
<feature type="non-terminal residue" evidence="1">
    <location>
        <position position="106"/>
    </location>
</feature>
<evidence type="ECO:0000313" key="1">
    <source>
        <dbReference type="EMBL" id="NOL60601.1"/>
    </source>
</evidence>
<dbReference type="Proteomes" id="UP000546917">
    <property type="component" value="Unassembled WGS sequence"/>
</dbReference>
<organism evidence="1 2">
    <name type="scientific">Ferroplasma acidiphilum</name>
    <dbReference type="NCBI Taxonomy" id="74969"/>
    <lineage>
        <taxon>Archaea</taxon>
        <taxon>Methanobacteriati</taxon>
        <taxon>Thermoplasmatota</taxon>
        <taxon>Thermoplasmata</taxon>
        <taxon>Thermoplasmatales</taxon>
        <taxon>Ferroplasmaceae</taxon>
        <taxon>Ferroplasma</taxon>
    </lineage>
</organism>
<accession>A0A7K4FP84</accession>
<proteinExistence type="predicted"/>
<dbReference type="AlphaFoldDB" id="A0A7K4FP84"/>
<protein>
    <submittedName>
        <fullName evidence="1">Uncharacterized protein</fullName>
    </submittedName>
</protein>
<name>A0A7K4FP84_9ARCH</name>
<gene>
    <name evidence="1" type="ORF">HLB00_07135</name>
</gene>
<comment type="caution">
    <text evidence="1">The sequence shown here is derived from an EMBL/GenBank/DDBJ whole genome shotgun (WGS) entry which is preliminary data.</text>
</comment>
<reference evidence="1 2" key="1">
    <citation type="submission" date="2020-05" db="EMBL/GenBank/DDBJ databases">
        <authorList>
            <person name="Zhang R."/>
        </authorList>
    </citation>
    <scope>NUCLEOTIDE SEQUENCE [LARGE SCALE GENOMIC DNA]</scope>
    <source>
        <strain evidence="1 2">DSM 28986</strain>
    </source>
</reference>